<dbReference type="AlphaFoldDB" id="A0A9E6RDA7"/>
<dbReference type="GO" id="GO:0009055">
    <property type="term" value="F:electron transfer activity"/>
    <property type="evidence" value="ECO:0007669"/>
    <property type="project" value="InterPro"/>
</dbReference>
<feature type="chain" id="PRO_5038440032" evidence="1">
    <location>
        <begin position="22"/>
        <end position="100"/>
    </location>
</feature>
<accession>A0A9E6RDA7</accession>
<evidence type="ECO:0000313" key="2">
    <source>
        <dbReference type="EMBL" id="QZO01740.1"/>
    </source>
</evidence>
<dbReference type="SUPFAM" id="SSF46626">
    <property type="entry name" value="Cytochrome c"/>
    <property type="match status" value="1"/>
</dbReference>
<name>A0A9E6RDA7_9HYPH</name>
<protein>
    <submittedName>
        <fullName evidence="2">Cytochrome c</fullName>
    </submittedName>
</protein>
<dbReference type="RefSeq" id="WP_261405074.1">
    <property type="nucleotide sequence ID" value="NZ_CP081869.1"/>
</dbReference>
<organism evidence="2 3">
    <name type="scientific">Chenggangzhangella methanolivorans</name>
    <dbReference type="NCBI Taxonomy" id="1437009"/>
    <lineage>
        <taxon>Bacteria</taxon>
        <taxon>Pseudomonadati</taxon>
        <taxon>Pseudomonadota</taxon>
        <taxon>Alphaproteobacteria</taxon>
        <taxon>Hyphomicrobiales</taxon>
        <taxon>Methylopilaceae</taxon>
        <taxon>Chenggangzhangella</taxon>
    </lineage>
</organism>
<feature type="signal peptide" evidence="1">
    <location>
        <begin position="1"/>
        <end position="21"/>
    </location>
</feature>
<reference evidence="2" key="1">
    <citation type="submission" date="2021-08" db="EMBL/GenBank/DDBJ databases">
        <authorList>
            <person name="Zhang H."/>
            <person name="Xu M."/>
            <person name="Yu Z."/>
            <person name="Yang L."/>
            <person name="Cai Y."/>
        </authorList>
    </citation>
    <scope>NUCLEOTIDE SEQUENCE</scope>
    <source>
        <strain evidence="2">CHL1</strain>
    </source>
</reference>
<keyword evidence="1" id="KW-0732">Signal</keyword>
<dbReference type="KEGG" id="cmet:K6K41_10430"/>
<dbReference type="Proteomes" id="UP000825701">
    <property type="component" value="Chromosome"/>
</dbReference>
<proteinExistence type="predicted"/>
<dbReference type="Gene3D" id="1.10.760.10">
    <property type="entry name" value="Cytochrome c-like domain"/>
    <property type="match status" value="1"/>
</dbReference>
<keyword evidence="3" id="KW-1185">Reference proteome</keyword>
<sequence>MRHFTIALGLVGVLAAGAASAEPKTYQLPDETAEFKQGPGVEAAQDNCMSCHSADYINAQPPKKGRAFWEAEVTKMIHTYKAPIEETDAKAIVDYLEKTY</sequence>
<dbReference type="GO" id="GO:0020037">
    <property type="term" value="F:heme binding"/>
    <property type="evidence" value="ECO:0007669"/>
    <property type="project" value="InterPro"/>
</dbReference>
<dbReference type="EMBL" id="CP081869">
    <property type="protein sequence ID" value="QZO01740.1"/>
    <property type="molecule type" value="Genomic_DNA"/>
</dbReference>
<evidence type="ECO:0000256" key="1">
    <source>
        <dbReference type="SAM" id="SignalP"/>
    </source>
</evidence>
<dbReference type="InterPro" id="IPR036909">
    <property type="entry name" value="Cyt_c-like_dom_sf"/>
</dbReference>
<evidence type="ECO:0000313" key="3">
    <source>
        <dbReference type="Proteomes" id="UP000825701"/>
    </source>
</evidence>
<gene>
    <name evidence="2" type="ORF">K6K41_10430</name>
</gene>